<dbReference type="InterPro" id="IPR036291">
    <property type="entry name" value="NAD(P)-bd_dom_sf"/>
</dbReference>
<dbReference type="Gene3D" id="3.40.50.720">
    <property type="entry name" value="NAD(P)-binding Rossmann-like Domain"/>
    <property type="match status" value="1"/>
</dbReference>
<name>A0A0C6FNJ0_9HYPH</name>
<dbReference type="AlphaFoldDB" id="A0A0C6FNJ0"/>
<keyword evidence="2" id="KW-0560">Oxidoreductase</keyword>
<dbReference type="PATRIC" id="fig|270351.10.peg.3586"/>
<evidence type="ECO:0000256" key="2">
    <source>
        <dbReference type="ARBA" id="ARBA00023002"/>
    </source>
</evidence>
<dbReference type="Pfam" id="PF13561">
    <property type="entry name" value="adh_short_C2"/>
    <property type="match status" value="1"/>
</dbReference>
<evidence type="ECO:0000259" key="3">
    <source>
        <dbReference type="SMART" id="SM00822"/>
    </source>
</evidence>
<organism evidence="4 5">
    <name type="scientific">Methylobacterium aquaticum</name>
    <dbReference type="NCBI Taxonomy" id="270351"/>
    <lineage>
        <taxon>Bacteria</taxon>
        <taxon>Pseudomonadati</taxon>
        <taxon>Pseudomonadota</taxon>
        <taxon>Alphaproteobacteria</taxon>
        <taxon>Hyphomicrobiales</taxon>
        <taxon>Methylobacteriaceae</taxon>
        <taxon>Methylobacterium</taxon>
    </lineage>
</organism>
<evidence type="ECO:0000313" key="4">
    <source>
        <dbReference type="EMBL" id="BAQ46804.1"/>
    </source>
</evidence>
<dbReference type="FunFam" id="3.40.50.720:FF:000084">
    <property type="entry name" value="Short-chain dehydrogenase reductase"/>
    <property type="match status" value="1"/>
</dbReference>
<dbReference type="PRINTS" id="PR00081">
    <property type="entry name" value="GDHRDH"/>
</dbReference>
<protein>
    <submittedName>
        <fullName evidence="4">Dehydrogenases with different specificities</fullName>
    </submittedName>
</protein>
<dbReference type="InterPro" id="IPR020904">
    <property type="entry name" value="Sc_DH/Rdtase_CS"/>
</dbReference>
<dbReference type="SUPFAM" id="SSF51735">
    <property type="entry name" value="NAD(P)-binding Rossmann-fold domains"/>
    <property type="match status" value="1"/>
</dbReference>
<dbReference type="OrthoDB" id="9792355at2"/>
<dbReference type="PRINTS" id="PR00080">
    <property type="entry name" value="SDRFAMILY"/>
</dbReference>
<dbReference type="NCBIfam" id="NF005559">
    <property type="entry name" value="PRK07231.1"/>
    <property type="match status" value="1"/>
</dbReference>
<accession>A0A0C6FNJ0</accession>
<gene>
    <name evidence="4" type="primary">fabG</name>
    <name evidence="4" type="ORF">Maq22A_c18585</name>
</gene>
<evidence type="ECO:0000256" key="1">
    <source>
        <dbReference type="ARBA" id="ARBA00006484"/>
    </source>
</evidence>
<dbReference type="KEGG" id="maqu:Maq22A_c18585"/>
<sequence>MTRPDLPRTVIVTGAGSGIGRATALCFAGRGARVAAIDIDESAAAAVVAEIEALGGRADAFAADVSDEAGVQRAFGCIASACGPVDTLVNNVGIEITGPLTGFSLADYERLFAVNVRSVFLCSRAAVPDLVRAGGGSIVNLASVASFRTWPGDGVYSATKAAVLSLTRAFASELAASGIRVNAVAPAIVDTPMTDRALAVEPDAVEGRRRRERLHPLGRLAQAGEVAEAVYFLASARASFTTGACLSVDGGLLA</sequence>
<comment type="similarity">
    <text evidence="1">Belongs to the short-chain dehydrogenases/reductases (SDR) family.</text>
</comment>
<dbReference type="EMBL" id="AP014704">
    <property type="protein sequence ID" value="BAQ46804.1"/>
    <property type="molecule type" value="Genomic_DNA"/>
</dbReference>
<dbReference type="InterPro" id="IPR057326">
    <property type="entry name" value="KR_dom"/>
</dbReference>
<dbReference type="PROSITE" id="PS00061">
    <property type="entry name" value="ADH_SHORT"/>
    <property type="match status" value="1"/>
</dbReference>
<dbReference type="GO" id="GO:0016491">
    <property type="term" value="F:oxidoreductase activity"/>
    <property type="evidence" value="ECO:0007669"/>
    <property type="project" value="UniProtKB-KW"/>
</dbReference>
<dbReference type="InterPro" id="IPR002347">
    <property type="entry name" value="SDR_fam"/>
</dbReference>
<reference evidence="5" key="2">
    <citation type="submission" date="2015-01" db="EMBL/GenBank/DDBJ databases">
        <title>Complete genome sequence of Methylobacterium aquaticum strain 22A.</title>
        <authorList>
            <person name="Tani A."/>
            <person name="Ogura Y."/>
            <person name="Hayashi T."/>
        </authorList>
    </citation>
    <scope>NUCLEOTIDE SEQUENCE [LARGE SCALE GENOMIC DNA]</scope>
    <source>
        <strain evidence="5">MA-22A</strain>
    </source>
</reference>
<feature type="domain" description="Ketoreductase" evidence="3">
    <location>
        <begin position="8"/>
        <end position="203"/>
    </location>
</feature>
<dbReference type="PANTHER" id="PTHR24321:SF15">
    <property type="entry name" value="OXIDOREDUCTASE UCPA"/>
    <property type="match status" value="1"/>
</dbReference>
<dbReference type="STRING" id="270351.Maq22A_c18585"/>
<evidence type="ECO:0000313" key="5">
    <source>
        <dbReference type="Proteomes" id="UP000061432"/>
    </source>
</evidence>
<dbReference type="Proteomes" id="UP000061432">
    <property type="component" value="Chromosome"/>
</dbReference>
<dbReference type="CDD" id="cd05233">
    <property type="entry name" value="SDR_c"/>
    <property type="match status" value="1"/>
</dbReference>
<proteinExistence type="inferred from homology"/>
<dbReference type="RefSeq" id="WP_060847850.1">
    <property type="nucleotide sequence ID" value="NZ_AP014704.1"/>
</dbReference>
<dbReference type="SMART" id="SM00822">
    <property type="entry name" value="PKS_KR"/>
    <property type="match status" value="1"/>
</dbReference>
<dbReference type="PANTHER" id="PTHR24321">
    <property type="entry name" value="DEHYDROGENASES, SHORT CHAIN"/>
    <property type="match status" value="1"/>
</dbReference>
<reference evidence="4 5" key="1">
    <citation type="journal article" date="2015" name="Genome Announc.">
        <title>Complete Genome Sequence of Methylobacterium aquaticum Strain 22A, Isolated from Racomitrium japonicum Moss.</title>
        <authorList>
            <person name="Tani A."/>
            <person name="Ogura Y."/>
            <person name="Hayashi T."/>
            <person name="Kimbara K."/>
        </authorList>
    </citation>
    <scope>NUCLEOTIDE SEQUENCE [LARGE SCALE GENOMIC DNA]</scope>
    <source>
        <strain evidence="4 5">MA-22A</strain>
    </source>
</reference>